<dbReference type="SMART" id="SM00646">
    <property type="entry name" value="Ami_3"/>
    <property type="match status" value="1"/>
</dbReference>
<evidence type="ECO:0000259" key="11">
    <source>
        <dbReference type="PROSITE" id="PS51782"/>
    </source>
</evidence>
<evidence type="ECO:0000256" key="4">
    <source>
        <dbReference type="ARBA" id="ARBA00011901"/>
    </source>
</evidence>
<dbReference type="OrthoDB" id="9806267at2"/>
<dbReference type="SUPFAM" id="SSF54106">
    <property type="entry name" value="LysM domain"/>
    <property type="match status" value="1"/>
</dbReference>
<keyword evidence="7" id="KW-0378">Hydrolase</keyword>
<feature type="chain" id="PRO_5016719423" description="N-acetylmuramoyl-L-alanine amidase AmiC" evidence="10">
    <location>
        <begin position="25"/>
        <end position="437"/>
    </location>
</feature>
<sequence length="437" mass="48326">MLGKLIRIGATVWVAMAVSLSAMAAELHGVRVWPSPDNTRVVFDLSAPAEYSYFALKNPDRLVFDFKSSNTSLDLRNVAKGSDLVKKVRTSKPPKKGTLRVVLDLKQALKPKVFALKPTEPYGDRVVIDLFDEKKKKAVITNNRSEQKREIVIAIDAGHGGEDPGSIGGRGIYEKKVTLEIARRLGKLIDAEKGMKAVLLRTGDYYVGLNRRSELARQHGADLLLSIHADAFTSPQPRGASVWYLSNRRAKTEIGRWLEKTEKHSELLGGAGEVLSDAQSEKYLTQTLLDMSMDNSRATGYEASKDILYYMGKVTKLHKKEPVSASLAVLKSPDIPSILIETGFISNPEEEKLLNSKSHQVGLAKAIFKGVSRYFRRAPPEGSLYASLHPRTHTVRSGESLSVLAQRYNTSVTQLKKTNQLKSDMLRIGQVLTIPSS</sequence>
<dbReference type="Pfam" id="PF01476">
    <property type="entry name" value="LysM"/>
    <property type="match status" value="1"/>
</dbReference>
<keyword evidence="5 10" id="KW-0732">Signal</keyword>
<protein>
    <recommendedName>
        <fullName evidence="9">N-acetylmuramoyl-L-alanine amidase AmiC</fullName>
        <ecNumber evidence="4">3.5.1.28</ecNumber>
    </recommendedName>
</protein>
<evidence type="ECO:0000256" key="8">
    <source>
        <dbReference type="ARBA" id="ARBA00023316"/>
    </source>
</evidence>
<gene>
    <name evidence="12" type="ORF">DU002_03270</name>
</gene>
<evidence type="ECO:0000256" key="2">
    <source>
        <dbReference type="ARBA" id="ARBA00004418"/>
    </source>
</evidence>
<dbReference type="InterPro" id="IPR021731">
    <property type="entry name" value="AMIN_dom"/>
</dbReference>
<dbReference type="PANTHER" id="PTHR30404:SF6">
    <property type="entry name" value="N-ACETYLMURAMOYL-L-ALANINE AMIDASE AMIB"/>
    <property type="match status" value="1"/>
</dbReference>
<dbReference type="PANTHER" id="PTHR30404">
    <property type="entry name" value="N-ACETYLMURAMOYL-L-ALANINE AMIDASE"/>
    <property type="match status" value="1"/>
</dbReference>
<evidence type="ECO:0000256" key="5">
    <source>
        <dbReference type="ARBA" id="ARBA00022729"/>
    </source>
</evidence>
<comment type="similarity">
    <text evidence="3">Belongs to the N-acetylmuramoyl-L-alanine amidase 3 family.</text>
</comment>
<dbReference type="FunFam" id="3.40.630.40:FF:000001">
    <property type="entry name" value="N-acetylmuramoyl-L-alanine amidase"/>
    <property type="match status" value="1"/>
</dbReference>
<keyword evidence="6" id="KW-0574">Periplasm</keyword>
<dbReference type="Pfam" id="PF11741">
    <property type="entry name" value="AMIN"/>
    <property type="match status" value="1"/>
</dbReference>
<dbReference type="GO" id="GO:0030288">
    <property type="term" value="C:outer membrane-bounded periplasmic space"/>
    <property type="evidence" value="ECO:0007669"/>
    <property type="project" value="TreeGrafter"/>
</dbReference>
<keyword evidence="8" id="KW-0961">Cell wall biogenesis/degradation</keyword>
<dbReference type="SMART" id="SM00257">
    <property type="entry name" value="LysM"/>
    <property type="match status" value="1"/>
</dbReference>
<dbReference type="EC" id="3.5.1.28" evidence="4"/>
<dbReference type="Proteomes" id="UP000252558">
    <property type="component" value="Unassembled WGS sequence"/>
</dbReference>
<dbReference type="Gene3D" id="2.60.40.3500">
    <property type="match status" value="1"/>
</dbReference>
<dbReference type="InterPro" id="IPR018392">
    <property type="entry name" value="LysM"/>
</dbReference>
<dbReference type="PROSITE" id="PS51782">
    <property type="entry name" value="LYSM"/>
    <property type="match status" value="1"/>
</dbReference>
<dbReference type="GO" id="GO:0008745">
    <property type="term" value="F:N-acetylmuramoyl-L-alanine amidase activity"/>
    <property type="evidence" value="ECO:0007669"/>
    <property type="project" value="UniProtKB-EC"/>
</dbReference>
<comment type="subcellular location">
    <subcellularLocation>
        <location evidence="2">Periplasm</location>
    </subcellularLocation>
</comment>
<evidence type="ECO:0000256" key="9">
    <source>
        <dbReference type="ARBA" id="ARBA00074581"/>
    </source>
</evidence>
<organism evidence="12 13">
    <name type="scientific">Corallincola holothuriorum</name>
    <dbReference type="NCBI Taxonomy" id="2282215"/>
    <lineage>
        <taxon>Bacteria</taxon>
        <taxon>Pseudomonadati</taxon>
        <taxon>Pseudomonadota</taxon>
        <taxon>Gammaproteobacteria</taxon>
        <taxon>Alteromonadales</taxon>
        <taxon>Psychromonadaceae</taxon>
        <taxon>Corallincola</taxon>
    </lineage>
</organism>
<proteinExistence type="inferred from homology"/>
<comment type="catalytic activity">
    <reaction evidence="1">
        <text>Hydrolyzes the link between N-acetylmuramoyl residues and L-amino acid residues in certain cell-wall glycopeptides.</text>
        <dbReference type="EC" id="3.5.1.28"/>
    </reaction>
</comment>
<dbReference type="InterPro" id="IPR036779">
    <property type="entry name" value="LysM_dom_sf"/>
</dbReference>
<dbReference type="Gene3D" id="3.40.630.40">
    <property type="entry name" value="Zn-dependent exopeptidases"/>
    <property type="match status" value="1"/>
</dbReference>
<keyword evidence="13" id="KW-1185">Reference proteome</keyword>
<dbReference type="GO" id="GO:0071555">
    <property type="term" value="P:cell wall organization"/>
    <property type="evidence" value="ECO:0007669"/>
    <property type="project" value="UniProtKB-KW"/>
</dbReference>
<evidence type="ECO:0000256" key="7">
    <source>
        <dbReference type="ARBA" id="ARBA00022801"/>
    </source>
</evidence>
<dbReference type="InterPro" id="IPR050695">
    <property type="entry name" value="N-acetylmuramoyl_amidase_3"/>
</dbReference>
<accession>A0A368NR35</accession>
<evidence type="ECO:0000256" key="3">
    <source>
        <dbReference type="ARBA" id="ARBA00010860"/>
    </source>
</evidence>
<feature type="domain" description="LysM" evidence="11">
    <location>
        <begin position="391"/>
        <end position="434"/>
    </location>
</feature>
<dbReference type="EMBL" id="QPID01000002">
    <property type="protein sequence ID" value="RCU51939.1"/>
    <property type="molecule type" value="Genomic_DNA"/>
</dbReference>
<dbReference type="SUPFAM" id="SSF53187">
    <property type="entry name" value="Zn-dependent exopeptidases"/>
    <property type="match status" value="1"/>
</dbReference>
<evidence type="ECO:0000256" key="1">
    <source>
        <dbReference type="ARBA" id="ARBA00001561"/>
    </source>
</evidence>
<evidence type="ECO:0000313" key="12">
    <source>
        <dbReference type="EMBL" id="RCU51939.1"/>
    </source>
</evidence>
<evidence type="ECO:0000313" key="13">
    <source>
        <dbReference type="Proteomes" id="UP000252558"/>
    </source>
</evidence>
<dbReference type="InterPro" id="IPR002508">
    <property type="entry name" value="MurNAc-LAA_cat"/>
</dbReference>
<evidence type="ECO:0000256" key="10">
    <source>
        <dbReference type="SAM" id="SignalP"/>
    </source>
</evidence>
<evidence type="ECO:0000256" key="6">
    <source>
        <dbReference type="ARBA" id="ARBA00022764"/>
    </source>
</evidence>
<dbReference type="AlphaFoldDB" id="A0A368NR35"/>
<dbReference type="CDD" id="cd00118">
    <property type="entry name" value="LysM"/>
    <property type="match status" value="1"/>
</dbReference>
<reference evidence="12 13" key="1">
    <citation type="submission" date="2018-07" db="EMBL/GenBank/DDBJ databases">
        <title>Corallincola holothuriorum sp. nov., a new facultative anaerobe isolated from sea cucumber Apostichopus japonicus.</title>
        <authorList>
            <person name="Xia H."/>
        </authorList>
    </citation>
    <scope>NUCLEOTIDE SEQUENCE [LARGE SCALE GENOMIC DNA]</scope>
    <source>
        <strain evidence="12 13">C4</strain>
    </source>
</reference>
<dbReference type="CDD" id="cd02696">
    <property type="entry name" value="MurNAc-LAA"/>
    <property type="match status" value="1"/>
</dbReference>
<feature type="signal peptide" evidence="10">
    <location>
        <begin position="1"/>
        <end position="24"/>
    </location>
</feature>
<comment type="caution">
    <text evidence="12">The sequence shown here is derived from an EMBL/GenBank/DDBJ whole genome shotgun (WGS) entry which is preliminary data.</text>
</comment>
<dbReference type="GO" id="GO:0009253">
    <property type="term" value="P:peptidoglycan catabolic process"/>
    <property type="evidence" value="ECO:0007669"/>
    <property type="project" value="InterPro"/>
</dbReference>
<name>A0A368NR35_9GAMM</name>
<dbReference type="Gene3D" id="3.10.350.10">
    <property type="entry name" value="LysM domain"/>
    <property type="match status" value="1"/>
</dbReference>
<dbReference type="Pfam" id="PF01520">
    <property type="entry name" value="Amidase_3"/>
    <property type="match status" value="1"/>
</dbReference>